<reference evidence="3" key="1">
    <citation type="journal article" date="2013" name="Genome Announc.">
        <title>Draft Genome Sequence of the Dimorphic Prosthecate Bacterium Brevundimonas abyssalis TAR-001T.</title>
        <authorList>
            <person name="Tsubouchi T."/>
            <person name="Nishi S."/>
            <person name="Usui K."/>
            <person name="Shimane Y."/>
            <person name="Takaki Y."/>
            <person name="Maruyama T."/>
            <person name="Hatada Y."/>
        </authorList>
    </citation>
    <scope>NUCLEOTIDE SEQUENCE [LARGE SCALE GENOMIC DNA]</scope>
    <source>
        <strain evidence="3">TAR-001</strain>
    </source>
</reference>
<protein>
    <submittedName>
        <fullName evidence="2">Uncharacterized protein</fullName>
    </submittedName>
</protein>
<comment type="caution">
    <text evidence="2">The sequence shown here is derived from an EMBL/GenBank/DDBJ whole genome shotgun (WGS) entry which is preliminary data.</text>
</comment>
<keyword evidence="3" id="KW-1185">Reference proteome</keyword>
<dbReference type="RefSeq" id="WP_021698338.1">
    <property type="nucleotide sequence ID" value="NZ_BATC01000060.1"/>
</dbReference>
<dbReference type="AlphaFoldDB" id="A0A8E0NDD8"/>
<sequence>MALTDMIPRMSDAELKVLRTNASRLLEHGLPAQKIAASDILPQIDGEIESRQDAAPPKKTPAPRKKKAAVAPDAADHTRRTQIADSLASEAVSETIALLLAAMPRPITHSRQIKSPIPEQIDPAIAIPFPTGLPSATRPNTRPSGASIQAISPIIGIHANRIDRMPRTRDATARPLL</sequence>
<evidence type="ECO:0000256" key="1">
    <source>
        <dbReference type="SAM" id="MobiDB-lite"/>
    </source>
</evidence>
<evidence type="ECO:0000313" key="3">
    <source>
        <dbReference type="Proteomes" id="UP000016569"/>
    </source>
</evidence>
<gene>
    <name evidence="2" type="ORF">MBEBAB_2494</name>
</gene>
<name>A0A8E0NDD8_9CAUL</name>
<dbReference type="EMBL" id="BATC01000060">
    <property type="protein sequence ID" value="GAD60244.1"/>
    <property type="molecule type" value="Genomic_DNA"/>
</dbReference>
<feature type="region of interest" description="Disordered" evidence="1">
    <location>
        <begin position="48"/>
        <end position="78"/>
    </location>
</feature>
<dbReference type="OrthoDB" id="7207105at2"/>
<dbReference type="Proteomes" id="UP000016569">
    <property type="component" value="Unassembled WGS sequence"/>
</dbReference>
<proteinExistence type="predicted"/>
<evidence type="ECO:0000313" key="2">
    <source>
        <dbReference type="EMBL" id="GAD60244.1"/>
    </source>
</evidence>
<organism evidence="2 3">
    <name type="scientific">Brevundimonas abyssalis TAR-001</name>
    <dbReference type="NCBI Taxonomy" id="1391729"/>
    <lineage>
        <taxon>Bacteria</taxon>
        <taxon>Pseudomonadati</taxon>
        <taxon>Pseudomonadota</taxon>
        <taxon>Alphaproteobacteria</taxon>
        <taxon>Caulobacterales</taxon>
        <taxon>Caulobacteraceae</taxon>
        <taxon>Brevundimonas</taxon>
    </lineage>
</organism>
<accession>A0A8E0NDD8</accession>